<evidence type="ECO:0000313" key="3">
    <source>
        <dbReference type="Proteomes" id="UP001596201"/>
    </source>
</evidence>
<dbReference type="InterPro" id="IPR050644">
    <property type="entry name" value="PG_Glycine_Bridge_Synth"/>
</dbReference>
<dbReference type="EC" id="2.3.1.-" evidence="2"/>
<dbReference type="SUPFAM" id="SSF55729">
    <property type="entry name" value="Acyl-CoA N-acyltransferases (Nat)"/>
    <property type="match status" value="1"/>
</dbReference>
<accession>A0ABD5RG15</accession>
<dbReference type="RefSeq" id="WP_227231336.1">
    <property type="nucleotide sequence ID" value="NZ_JAJCVJ010000003.1"/>
</dbReference>
<name>A0ABD5RG15_9EURY</name>
<proteinExistence type="predicted"/>
<dbReference type="Proteomes" id="UP001596201">
    <property type="component" value="Unassembled WGS sequence"/>
</dbReference>
<gene>
    <name evidence="2" type="ORF">ACFPJ5_17725</name>
</gene>
<comment type="caution">
    <text evidence="2">The sequence shown here is derived from an EMBL/GenBank/DDBJ whole genome shotgun (WGS) entry which is preliminary data.</text>
</comment>
<organism evidence="2 3">
    <name type="scientific">Salinirubrum litoreum</name>
    <dbReference type="NCBI Taxonomy" id="1126234"/>
    <lineage>
        <taxon>Archaea</taxon>
        <taxon>Methanobacteriati</taxon>
        <taxon>Methanobacteriota</taxon>
        <taxon>Stenosarchaea group</taxon>
        <taxon>Halobacteria</taxon>
        <taxon>Halobacteriales</taxon>
        <taxon>Haloferacaceae</taxon>
        <taxon>Salinirubrum</taxon>
    </lineage>
</organism>
<reference evidence="2 3" key="1">
    <citation type="journal article" date="2019" name="Int. J. Syst. Evol. Microbiol.">
        <title>The Global Catalogue of Microorganisms (GCM) 10K type strain sequencing project: providing services to taxonomists for standard genome sequencing and annotation.</title>
        <authorList>
            <consortium name="The Broad Institute Genomics Platform"/>
            <consortium name="The Broad Institute Genome Sequencing Center for Infectious Disease"/>
            <person name="Wu L."/>
            <person name="Ma J."/>
        </authorList>
    </citation>
    <scope>NUCLEOTIDE SEQUENCE [LARGE SCALE GENOMIC DNA]</scope>
    <source>
        <strain evidence="2 3">CGMCC 1.12237</strain>
    </source>
</reference>
<dbReference type="PANTHER" id="PTHR36174:SF1">
    <property type="entry name" value="LIPID II:GLYCINE GLYCYLTRANSFERASE"/>
    <property type="match status" value="1"/>
</dbReference>
<dbReference type="PANTHER" id="PTHR36174">
    <property type="entry name" value="LIPID II:GLYCINE GLYCYLTRANSFERASE"/>
    <property type="match status" value="1"/>
</dbReference>
<feature type="domain" description="BioF2-like acetyltransferase" evidence="1">
    <location>
        <begin position="160"/>
        <end position="301"/>
    </location>
</feature>
<dbReference type="Pfam" id="PF13480">
    <property type="entry name" value="Acetyltransf_6"/>
    <property type="match status" value="1"/>
</dbReference>
<evidence type="ECO:0000259" key="1">
    <source>
        <dbReference type="Pfam" id="PF13480"/>
    </source>
</evidence>
<protein>
    <submittedName>
        <fullName evidence="2">GNAT family N-acetyltransferase</fullName>
        <ecNumber evidence="2">2.3.1.-</ecNumber>
    </submittedName>
</protein>
<dbReference type="Gene3D" id="3.40.630.30">
    <property type="match status" value="1"/>
</dbReference>
<keyword evidence="2" id="KW-0808">Transferase</keyword>
<dbReference type="GO" id="GO:0016746">
    <property type="term" value="F:acyltransferase activity"/>
    <property type="evidence" value="ECO:0007669"/>
    <property type="project" value="UniProtKB-KW"/>
</dbReference>
<sequence>MNVESTTLDEWDALLPSSDIEPFHRSAALRVLDTHAAGDLQLYAGFRGEQPVALFPAFVRETPVGRIVTSPPPGLLVPRLGPVLMPTSPKQRKREKLNVTFTDALVEALDLDAPTALFRTLTPVGYGDPRPFEWRGLSVTPEFTYRLALADRSVDDVHASFSKSLRREVRDGEDLPITVEVEPDAAETVRRDVADYYAEQDEPFGVTPDYARDLVEAMGEDARVYVARGPDGEYLTGIVVLYGGGSAYFWLGGTRATYDGTSVNTLVHDRILRDVIEDPDLADVTAYDLVGANTERLCQYKAKFGADLTPYYTVESAGAPIRVAKKVYGVVRGLRG</sequence>
<evidence type="ECO:0000313" key="2">
    <source>
        <dbReference type="EMBL" id="MFC5368766.1"/>
    </source>
</evidence>
<keyword evidence="2" id="KW-0012">Acyltransferase</keyword>
<keyword evidence="3" id="KW-1185">Reference proteome</keyword>
<dbReference type="InterPro" id="IPR016181">
    <property type="entry name" value="Acyl_CoA_acyltransferase"/>
</dbReference>
<dbReference type="AlphaFoldDB" id="A0ABD5RG15"/>
<dbReference type="EMBL" id="JBHSKX010000004">
    <property type="protein sequence ID" value="MFC5368766.1"/>
    <property type="molecule type" value="Genomic_DNA"/>
</dbReference>
<dbReference type="InterPro" id="IPR038740">
    <property type="entry name" value="BioF2-like_GNAT_dom"/>
</dbReference>